<keyword evidence="2" id="KW-0456">Lyase</keyword>
<dbReference type="OrthoDB" id="77013at2759"/>
<keyword evidence="3" id="KW-1185">Reference proteome</keyword>
<dbReference type="Pfam" id="PF08787">
    <property type="entry name" value="Alginate_lyase2"/>
    <property type="match status" value="1"/>
</dbReference>
<protein>
    <submittedName>
        <fullName evidence="2">Polysaccharide lyase family 7 protein</fullName>
    </submittedName>
</protein>
<reference evidence="2 3" key="1">
    <citation type="journal article" date="2020" name="G3 (Bethesda)">
        <title>Genetic Underpinnings of Host Manipulation by Ophiocordyceps as Revealed by Comparative Transcriptomics.</title>
        <authorList>
            <person name="Will I."/>
            <person name="Das B."/>
            <person name="Trinh T."/>
            <person name="Brachmann A."/>
            <person name="Ohm R.A."/>
            <person name="de Bekker C."/>
        </authorList>
    </citation>
    <scope>NUCLEOTIDE SEQUENCE [LARGE SCALE GENOMIC DNA]</scope>
    <source>
        <strain evidence="2 3">EC05</strain>
    </source>
</reference>
<evidence type="ECO:0000313" key="2">
    <source>
        <dbReference type="EMBL" id="KAF4584402.1"/>
    </source>
</evidence>
<dbReference type="InterPro" id="IPR013320">
    <property type="entry name" value="ConA-like_dom_sf"/>
</dbReference>
<sequence length="268" mass="29054">MLFPKLVPLLVGLGHADVKSYRFDCNPGGNFDLRGWNLQLPELSGGSFKVVRSDELQGCDGYRDEKYFFTDGLTGAMVLKAPGNPNVTGCTTTPSSNHCRTELREVDPRNGRNMNWTSGHVNLLDATIAVVKADDGSLGTSVAQVFAKGASLSALYVDQGGNISLDIKLRNPGKRRRVVKIGEVPLGSRFNFTMSYSNHVLRLWLNGVESEKVRVELPPAAGCSFKLGNYNQGKSGGESEVHVFAIGLEHRRNDDSLEVKSLVSPSAG</sequence>
<accession>A0A8H4Q3W4</accession>
<dbReference type="SUPFAM" id="SSF49899">
    <property type="entry name" value="Concanavalin A-like lectins/glucanases"/>
    <property type="match status" value="1"/>
</dbReference>
<dbReference type="GO" id="GO:0016829">
    <property type="term" value="F:lyase activity"/>
    <property type="evidence" value="ECO:0007669"/>
    <property type="project" value="UniProtKB-KW"/>
</dbReference>
<dbReference type="InterPro" id="IPR014895">
    <property type="entry name" value="Alginate_lyase_2"/>
</dbReference>
<feature type="domain" description="Alginate lyase 2" evidence="1">
    <location>
        <begin position="31"/>
        <end position="250"/>
    </location>
</feature>
<proteinExistence type="predicted"/>
<evidence type="ECO:0000259" key="1">
    <source>
        <dbReference type="Pfam" id="PF08787"/>
    </source>
</evidence>
<dbReference type="EMBL" id="JAACLJ010000006">
    <property type="protein sequence ID" value="KAF4584402.1"/>
    <property type="molecule type" value="Genomic_DNA"/>
</dbReference>
<evidence type="ECO:0000313" key="3">
    <source>
        <dbReference type="Proteomes" id="UP000562929"/>
    </source>
</evidence>
<dbReference type="Proteomes" id="UP000562929">
    <property type="component" value="Unassembled WGS sequence"/>
</dbReference>
<gene>
    <name evidence="2" type="ORF">GQ602_005775</name>
</gene>
<dbReference type="Gene3D" id="2.60.120.200">
    <property type="match status" value="1"/>
</dbReference>
<dbReference type="AlphaFoldDB" id="A0A8H4Q3W4"/>
<organism evidence="2 3">
    <name type="scientific">Ophiocordyceps camponoti-floridani</name>
    <dbReference type="NCBI Taxonomy" id="2030778"/>
    <lineage>
        <taxon>Eukaryota</taxon>
        <taxon>Fungi</taxon>
        <taxon>Dikarya</taxon>
        <taxon>Ascomycota</taxon>
        <taxon>Pezizomycotina</taxon>
        <taxon>Sordariomycetes</taxon>
        <taxon>Hypocreomycetidae</taxon>
        <taxon>Hypocreales</taxon>
        <taxon>Ophiocordycipitaceae</taxon>
        <taxon>Ophiocordyceps</taxon>
    </lineage>
</organism>
<name>A0A8H4Q3W4_9HYPO</name>
<comment type="caution">
    <text evidence="2">The sequence shown here is derived from an EMBL/GenBank/DDBJ whole genome shotgun (WGS) entry which is preliminary data.</text>
</comment>